<gene>
    <name evidence="7" type="ORF">PF001_g1480</name>
    <name evidence="5" type="ORF">PF002_g5979</name>
    <name evidence="6" type="ORF">PF004_g1441</name>
    <name evidence="4" type="ORF">PF005_g5253</name>
    <name evidence="3" type="ORF">PF006_g3528</name>
    <name evidence="2" type="ORF">PF007_g1699</name>
    <name evidence="1" type="ORF">PF009_g5691</name>
</gene>
<dbReference type="Proteomes" id="UP000429523">
    <property type="component" value="Unassembled WGS sequence"/>
</dbReference>
<accession>A0A6A3TNM9</accession>
<evidence type="ECO:0000313" key="5">
    <source>
        <dbReference type="EMBL" id="KAE9248069.1"/>
    </source>
</evidence>
<dbReference type="EMBL" id="QXFZ01000042">
    <property type="protein sequence ID" value="KAE9137711.1"/>
    <property type="molecule type" value="Genomic_DNA"/>
</dbReference>
<dbReference type="Proteomes" id="UP000476176">
    <property type="component" value="Unassembled WGS sequence"/>
</dbReference>
<dbReference type="EMBL" id="QXGD01000202">
    <property type="protein sequence ID" value="KAE9248069.1"/>
    <property type="molecule type" value="Genomic_DNA"/>
</dbReference>
<evidence type="ECO:0000313" key="12">
    <source>
        <dbReference type="Proteomes" id="UP000440732"/>
    </source>
</evidence>
<evidence type="ECO:0000313" key="4">
    <source>
        <dbReference type="EMBL" id="KAE9226138.1"/>
    </source>
</evidence>
<evidence type="ECO:0000313" key="8">
    <source>
        <dbReference type="Proteomes" id="UP000429523"/>
    </source>
</evidence>
<comment type="caution">
    <text evidence="2">The sequence shown here is derived from an EMBL/GenBank/DDBJ whole genome shotgun (WGS) entry which is preliminary data.</text>
</comment>
<evidence type="ECO:0000313" key="9">
    <source>
        <dbReference type="Proteomes" id="UP000433483"/>
    </source>
</evidence>
<evidence type="ECO:0000313" key="14">
    <source>
        <dbReference type="Proteomes" id="UP000476176"/>
    </source>
</evidence>
<evidence type="ECO:0000313" key="10">
    <source>
        <dbReference type="Proteomes" id="UP000437068"/>
    </source>
</evidence>
<evidence type="ECO:0000313" key="1">
    <source>
        <dbReference type="EMBL" id="KAE8944631.1"/>
    </source>
</evidence>
<dbReference type="EMBL" id="QXGB01000180">
    <property type="protein sequence ID" value="KAE9226138.1"/>
    <property type="molecule type" value="Genomic_DNA"/>
</dbReference>
<evidence type="ECO:0000313" key="6">
    <source>
        <dbReference type="EMBL" id="KAE9253592.1"/>
    </source>
</evidence>
<dbReference type="Proteomes" id="UP000441208">
    <property type="component" value="Unassembled WGS sequence"/>
</dbReference>
<proteinExistence type="predicted"/>
<dbReference type="Proteomes" id="UP000437068">
    <property type="component" value="Unassembled WGS sequence"/>
</dbReference>
<dbReference type="EMBL" id="QXGA01000114">
    <property type="protein sequence ID" value="KAE9152243.1"/>
    <property type="molecule type" value="Genomic_DNA"/>
</dbReference>
<reference evidence="8 9" key="1">
    <citation type="submission" date="2018-08" db="EMBL/GenBank/DDBJ databases">
        <title>Genomic investigation of the strawberry pathogen Phytophthora fragariae indicates pathogenicity is determined by transcriptional variation in three key races.</title>
        <authorList>
            <person name="Adams T.M."/>
            <person name="Armitage A.D."/>
            <person name="Sobczyk M.K."/>
            <person name="Bates H.J."/>
            <person name="Dunwell J.M."/>
            <person name="Nellist C.F."/>
            <person name="Harrison R.J."/>
        </authorList>
    </citation>
    <scope>NUCLEOTIDE SEQUENCE [LARGE SCALE GENOMIC DNA]</scope>
    <source>
        <strain evidence="7 10">A4</strain>
        <strain evidence="5 11">BC-1</strain>
        <strain evidence="6 14">BC-23</strain>
        <strain evidence="4 9">NOV-27</strain>
        <strain evidence="3 12">NOV-5</strain>
        <strain evidence="2 13">NOV-71</strain>
        <strain evidence="1 8">NOV-9</strain>
    </source>
</reference>
<protein>
    <submittedName>
        <fullName evidence="2">Uncharacterized protein</fullName>
    </submittedName>
</protein>
<dbReference type="EMBL" id="QXGF01000194">
    <property type="protein sequence ID" value="KAE8944631.1"/>
    <property type="molecule type" value="Genomic_DNA"/>
</dbReference>
<dbReference type="EMBL" id="QXGC01000035">
    <property type="protein sequence ID" value="KAE9253592.1"/>
    <property type="molecule type" value="Genomic_DNA"/>
</dbReference>
<dbReference type="EMBL" id="QXGE01000036">
    <property type="protein sequence ID" value="KAE9328319.1"/>
    <property type="molecule type" value="Genomic_DNA"/>
</dbReference>
<dbReference type="AlphaFoldDB" id="A0A6A3TNM9"/>
<keyword evidence="9" id="KW-1185">Reference proteome</keyword>
<evidence type="ECO:0000313" key="11">
    <source>
        <dbReference type="Proteomes" id="UP000440367"/>
    </source>
</evidence>
<evidence type="ECO:0000313" key="13">
    <source>
        <dbReference type="Proteomes" id="UP000441208"/>
    </source>
</evidence>
<evidence type="ECO:0000313" key="7">
    <source>
        <dbReference type="EMBL" id="KAE9328319.1"/>
    </source>
</evidence>
<dbReference type="Proteomes" id="UP000440367">
    <property type="component" value="Unassembled WGS sequence"/>
</dbReference>
<dbReference type="Proteomes" id="UP000440732">
    <property type="component" value="Unassembled WGS sequence"/>
</dbReference>
<organism evidence="2 13">
    <name type="scientific">Phytophthora fragariae</name>
    <dbReference type="NCBI Taxonomy" id="53985"/>
    <lineage>
        <taxon>Eukaryota</taxon>
        <taxon>Sar</taxon>
        <taxon>Stramenopiles</taxon>
        <taxon>Oomycota</taxon>
        <taxon>Peronosporomycetes</taxon>
        <taxon>Peronosporales</taxon>
        <taxon>Peronosporaceae</taxon>
        <taxon>Phytophthora</taxon>
    </lineage>
</organism>
<name>A0A6A3TNM9_9STRA</name>
<evidence type="ECO:0000313" key="3">
    <source>
        <dbReference type="EMBL" id="KAE9152243.1"/>
    </source>
</evidence>
<evidence type="ECO:0000313" key="2">
    <source>
        <dbReference type="EMBL" id="KAE9137711.1"/>
    </source>
</evidence>
<sequence length="83" mass="8733">MGGWSVVRLLASGAAWERGGMGAGRAAWGRAAWGRGGGCLTWPVSRGLSSSFEKKETESFGLCVGCLHRLAANSVCVVDAYWL</sequence>
<dbReference type="Proteomes" id="UP000433483">
    <property type="component" value="Unassembled WGS sequence"/>
</dbReference>